<feature type="region of interest" description="Disordered" evidence="1">
    <location>
        <begin position="211"/>
        <end position="250"/>
    </location>
</feature>
<dbReference type="Pfam" id="PF13942">
    <property type="entry name" value="Lipoprotein_20"/>
    <property type="match status" value="1"/>
</dbReference>
<feature type="compositionally biased region" description="Basic and acidic residues" evidence="1">
    <location>
        <begin position="238"/>
        <end position="250"/>
    </location>
</feature>
<dbReference type="InterPro" id="IPR025262">
    <property type="entry name" value="QseG"/>
</dbReference>
<evidence type="ECO:0000313" key="3">
    <source>
        <dbReference type="Proteomes" id="UP000251313"/>
    </source>
</evidence>
<dbReference type="EMBL" id="UAVL01000017">
    <property type="protein sequence ID" value="SQA63670.1"/>
    <property type="molecule type" value="Genomic_DNA"/>
</dbReference>
<evidence type="ECO:0000256" key="1">
    <source>
        <dbReference type="SAM" id="MobiDB-lite"/>
    </source>
</evidence>
<organism evidence="2 3">
    <name type="scientific">Yokenella regensburgei</name>
    <dbReference type="NCBI Taxonomy" id="158877"/>
    <lineage>
        <taxon>Bacteria</taxon>
        <taxon>Pseudomonadati</taxon>
        <taxon>Pseudomonadota</taxon>
        <taxon>Gammaproteobacteria</taxon>
        <taxon>Enterobacterales</taxon>
        <taxon>Enterobacteriaceae</taxon>
        <taxon>Yokenella</taxon>
    </lineage>
</organism>
<sequence length="250" mass="28084">MNYSLVNMSQFLASVFNAVRLRRLWLPGVSGLLLAGCVSGINHHASDALEEKLPQQQLADFLSTDCADIWSLSGEVTDKNPLYWLRGMDCADRLTPEQSRTEARMLDKSNWQEAFKRGILLGNAKITPVERRGLVTQVDALNGQIPSQVRPLYQLWRDGQALQLQLSDERSRYAKLQQSSDGELDTLRQQQQHLRTQLDLTTRKLENLTDIERQLSTRKPAGSFNPDASHTGDTTPAAKDDAAQPDEDKP</sequence>
<gene>
    <name evidence="2" type="primary">qseG</name>
    <name evidence="2" type="ORF">NCTC11967_02741</name>
</gene>
<name>A0AB38FX03_9ENTR</name>
<accession>A0AB38FX03</accession>
<reference evidence="2 3" key="1">
    <citation type="submission" date="2018-06" db="EMBL/GenBank/DDBJ databases">
        <authorList>
            <consortium name="Pathogen Informatics"/>
            <person name="Doyle S."/>
        </authorList>
    </citation>
    <scope>NUCLEOTIDE SEQUENCE [LARGE SCALE GENOMIC DNA]</scope>
    <source>
        <strain evidence="2 3">NCTC11967</strain>
    </source>
</reference>
<comment type="caution">
    <text evidence="2">The sequence shown here is derived from an EMBL/GenBank/DDBJ whole genome shotgun (WGS) entry which is preliminary data.</text>
</comment>
<protein>
    <submittedName>
        <fullName evidence="2">Quorum-sensing regulator protein G</fullName>
    </submittedName>
</protein>
<dbReference type="Proteomes" id="UP000251313">
    <property type="component" value="Unassembled WGS sequence"/>
</dbReference>
<proteinExistence type="predicted"/>
<evidence type="ECO:0000313" key="2">
    <source>
        <dbReference type="EMBL" id="SQA63670.1"/>
    </source>
</evidence>
<dbReference type="NCBIfam" id="NF007997">
    <property type="entry name" value="PRK10722.1"/>
    <property type="match status" value="1"/>
</dbReference>
<dbReference type="AlphaFoldDB" id="A0AB38FX03"/>